<evidence type="ECO:0000259" key="7">
    <source>
        <dbReference type="SMART" id="SM01382"/>
    </source>
</evidence>
<dbReference type="SMART" id="SM01382">
    <property type="entry name" value="Ribosomal_L2_C"/>
    <property type="match status" value="1"/>
</dbReference>
<dbReference type="GO" id="GO:0019843">
    <property type="term" value="F:rRNA binding"/>
    <property type="evidence" value="ECO:0007669"/>
    <property type="project" value="UniProtKB-UniRule"/>
</dbReference>
<sequence>MPIKKVKPNTPKRRHATYDSFSDISPKVSPEKKLLLIKKKKSGRNNQGKITVRHRGGGARRYIRLIDFKRDKFDVPAVVKTIEYDPNRGARIALLSYLDGEKRYITAPVGLKEKDMVVSSKDLVEIKPGNCMPLKFIPAGISVSSIEMEPGEGAKIARGAGNSVNVMGIEGKYAQVKMPSGEIRLIKKECLCTVGQASNPDKMHIKIGSAGRKRHLGIRPTVRGTAMNPVDHPHGGGEGKQSIGLKRPKTKWGKPAMGVKTRKKRRSNKLIMKRRPSKKKK</sequence>
<comment type="similarity">
    <text evidence="1 5">Belongs to the universal ribosomal protein uL2 family.</text>
</comment>
<dbReference type="SUPFAM" id="SSF50104">
    <property type="entry name" value="Translation proteins SH3-like domain"/>
    <property type="match status" value="1"/>
</dbReference>
<dbReference type="PIRSF" id="PIRSF002158">
    <property type="entry name" value="Ribosomal_L2"/>
    <property type="match status" value="1"/>
</dbReference>
<dbReference type="GO" id="GO:0003735">
    <property type="term" value="F:structural constituent of ribosome"/>
    <property type="evidence" value="ECO:0007669"/>
    <property type="project" value="InterPro"/>
</dbReference>
<dbReference type="GO" id="GO:0002181">
    <property type="term" value="P:cytoplasmic translation"/>
    <property type="evidence" value="ECO:0007669"/>
    <property type="project" value="TreeGrafter"/>
</dbReference>
<evidence type="ECO:0000256" key="6">
    <source>
        <dbReference type="SAM" id="MobiDB-lite"/>
    </source>
</evidence>
<dbReference type="Pfam" id="PF03947">
    <property type="entry name" value="Ribosomal_L2_C"/>
    <property type="match status" value="1"/>
</dbReference>
<proteinExistence type="inferred from homology"/>
<evidence type="ECO:0000256" key="1">
    <source>
        <dbReference type="ARBA" id="ARBA00005636"/>
    </source>
</evidence>
<dbReference type="InterPro" id="IPR014722">
    <property type="entry name" value="Rib_uL2_dom2"/>
</dbReference>
<keyword evidence="2 5" id="KW-0689">Ribosomal protein</keyword>
<feature type="domain" description="Large ribosomal subunit protein uL2 RNA-binding" evidence="8">
    <location>
        <begin position="43"/>
        <end position="119"/>
    </location>
</feature>
<evidence type="ECO:0000313" key="10">
    <source>
        <dbReference type="Proteomes" id="UP000233517"/>
    </source>
</evidence>
<dbReference type="GO" id="GO:0016740">
    <property type="term" value="F:transferase activity"/>
    <property type="evidence" value="ECO:0007669"/>
    <property type="project" value="InterPro"/>
</dbReference>
<dbReference type="PANTHER" id="PTHR13691:SF5">
    <property type="entry name" value="LARGE RIBOSOMAL SUBUNIT PROTEIN UL2M"/>
    <property type="match status" value="1"/>
</dbReference>
<dbReference type="InterPro" id="IPR022669">
    <property type="entry name" value="Ribosomal_uL2_C"/>
</dbReference>
<evidence type="ECO:0000256" key="4">
    <source>
        <dbReference type="ARBA" id="ARBA00035242"/>
    </source>
</evidence>
<dbReference type="HAMAP" id="MF_01320_B">
    <property type="entry name" value="Ribosomal_uL2_B"/>
    <property type="match status" value="1"/>
</dbReference>
<keyword evidence="3 5" id="KW-0687">Ribonucleoprotein</keyword>
<dbReference type="FunFam" id="2.40.50.140:FF:000003">
    <property type="entry name" value="50S ribosomal protein L2"/>
    <property type="match status" value="1"/>
</dbReference>
<protein>
    <recommendedName>
        <fullName evidence="4 5">Large ribosomal subunit protein uL2</fullName>
    </recommendedName>
</protein>
<dbReference type="Pfam" id="PF00181">
    <property type="entry name" value="Ribosomal_L2_N"/>
    <property type="match status" value="1"/>
</dbReference>
<evidence type="ECO:0000259" key="8">
    <source>
        <dbReference type="SMART" id="SM01383"/>
    </source>
</evidence>
<dbReference type="InterPro" id="IPR022666">
    <property type="entry name" value="Ribosomal_uL2_RNA-bd_dom"/>
</dbReference>
<dbReference type="EMBL" id="PHAI01000002">
    <property type="protein sequence ID" value="PKM91257.1"/>
    <property type="molecule type" value="Genomic_DNA"/>
</dbReference>
<feature type="region of interest" description="Disordered" evidence="6">
    <location>
        <begin position="223"/>
        <end position="281"/>
    </location>
</feature>
<dbReference type="AlphaFoldDB" id="A0A2N2E962"/>
<dbReference type="Gene3D" id="2.30.30.30">
    <property type="match status" value="1"/>
</dbReference>
<name>A0A2N2E962_9BACT</name>
<dbReference type="PANTHER" id="PTHR13691">
    <property type="entry name" value="RIBOSOMAL PROTEIN L2"/>
    <property type="match status" value="1"/>
</dbReference>
<gene>
    <name evidence="5" type="primary">rplB</name>
    <name evidence="9" type="ORF">CVU82_01510</name>
</gene>
<dbReference type="InterPro" id="IPR005880">
    <property type="entry name" value="Ribosomal_uL2_bac/org-type"/>
</dbReference>
<dbReference type="FunFam" id="2.30.30.30:FF:000001">
    <property type="entry name" value="50S ribosomal protein L2"/>
    <property type="match status" value="1"/>
</dbReference>
<organism evidence="9 10">
    <name type="scientific">Candidatus Falkowbacteria bacterium HGW-Falkowbacteria-1</name>
    <dbReference type="NCBI Taxonomy" id="2013768"/>
    <lineage>
        <taxon>Bacteria</taxon>
        <taxon>Candidatus Falkowiibacteriota</taxon>
    </lineage>
</organism>
<dbReference type="SMART" id="SM01383">
    <property type="entry name" value="Ribosomal_L2"/>
    <property type="match status" value="1"/>
</dbReference>
<dbReference type="Gene3D" id="4.10.950.10">
    <property type="entry name" value="Ribosomal protein L2, domain 3"/>
    <property type="match status" value="1"/>
</dbReference>
<dbReference type="SUPFAM" id="SSF50249">
    <property type="entry name" value="Nucleic acid-binding proteins"/>
    <property type="match status" value="1"/>
</dbReference>
<dbReference type="FunFam" id="4.10.950.10:FF:000001">
    <property type="entry name" value="50S ribosomal protein L2"/>
    <property type="match status" value="1"/>
</dbReference>
<dbReference type="Proteomes" id="UP000233517">
    <property type="component" value="Unassembled WGS sequence"/>
</dbReference>
<keyword evidence="5" id="KW-0694">RNA-binding</keyword>
<dbReference type="InterPro" id="IPR022671">
    <property type="entry name" value="Ribosomal_uL2_CS"/>
</dbReference>
<dbReference type="Gene3D" id="2.40.50.140">
    <property type="entry name" value="Nucleic acid-binding proteins"/>
    <property type="match status" value="1"/>
</dbReference>
<keyword evidence="5" id="KW-0699">rRNA-binding</keyword>
<dbReference type="NCBIfam" id="TIGR01171">
    <property type="entry name" value="rplB_bact"/>
    <property type="match status" value="1"/>
</dbReference>
<evidence type="ECO:0000256" key="5">
    <source>
        <dbReference type="HAMAP-Rule" id="MF_01320"/>
    </source>
</evidence>
<feature type="region of interest" description="Disordered" evidence="6">
    <location>
        <begin position="1"/>
        <end position="26"/>
    </location>
</feature>
<dbReference type="PROSITE" id="PS00467">
    <property type="entry name" value="RIBOSOMAL_L2"/>
    <property type="match status" value="1"/>
</dbReference>
<comment type="function">
    <text evidence="5">One of the primary rRNA binding proteins. Required for association of the 30S and 50S subunits to form the 70S ribosome, for tRNA binding and peptide bond formation. It has been suggested to have peptidyltransferase activity; this is somewhat controversial. Makes several contacts with the 16S rRNA in the 70S ribosome.</text>
</comment>
<dbReference type="InterPro" id="IPR002171">
    <property type="entry name" value="Ribosomal_uL2"/>
</dbReference>
<comment type="subunit">
    <text evidence="5">Part of the 50S ribosomal subunit. Forms a bridge to the 30S subunit in the 70S ribosome.</text>
</comment>
<feature type="compositionally biased region" description="Basic residues" evidence="6">
    <location>
        <begin position="1"/>
        <end position="15"/>
    </location>
</feature>
<evidence type="ECO:0000313" key="9">
    <source>
        <dbReference type="EMBL" id="PKM91257.1"/>
    </source>
</evidence>
<feature type="compositionally biased region" description="Basic residues" evidence="6">
    <location>
        <begin position="260"/>
        <end position="281"/>
    </location>
</feature>
<feature type="domain" description="Large ribosomal subunit protein uL2 C-terminal" evidence="7">
    <location>
        <begin position="126"/>
        <end position="255"/>
    </location>
</feature>
<evidence type="ECO:0000256" key="3">
    <source>
        <dbReference type="ARBA" id="ARBA00023274"/>
    </source>
</evidence>
<dbReference type="GO" id="GO:0015934">
    <property type="term" value="C:large ribosomal subunit"/>
    <property type="evidence" value="ECO:0007669"/>
    <property type="project" value="InterPro"/>
</dbReference>
<accession>A0A2N2E962</accession>
<dbReference type="InterPro" id="IPR014726">
    <property type="entry name" value="Ribosomal_uL2_dom3"/>
</dbReference>
<dbReference type="InterPro" id="IPR008991">
    <property type="entry name" value="Translation_prot_SH3-like_sf"/>
</dbReference>
<evidence type="ECO:0000256" key="2">
    <source>
        <dbReference type="ARBA" id="ARBA00022980"/>
    </source>
</evidence>
<comment type="caution">
    <text evidence="9">The sequence shown here is derived from an EMBL/GenBank/DDBJ whole genome shotgun (WGS) entry which is preliminary data.</text>
</comment>
<dbReference type="InterPro" id="IPR012340">
    <property type="entry name" value="NA-bd_OB-fold"/>
</dbReference>
<reference evidence="9 10" key="1">
    <citation type="journal article" date="2017" name="ISME J.">
        <title>Potential for microbial H2 and metal transformations associated with novel bacteria and archaea in deep terrestrial subsurface sediments.</title>
        <authorList>
            <person name="Hernsdorf A.W."/>
            <person name="Amano Y."/>
            <person name="Miyakawa K."/>
            <person name="Ise K."/>
            <person name="Suzuki Y."/>
            <person name="Anantharaman K."/>
            <person name="Probst A."/>
            <person name="Burstein D."/>
            <person name="Thomas B.C."/>
            <person name="Banfield J.F."/>
        </authorList>
    </citation>
    <scope>NUCLEOTIDE SEQUENCE [LARGE SCALE GENOMIC DNA]</scope>
    <source>
        <strain evidence="9">HGW-Falkowbacteria-1</strain>
    </source>
</reference>